<dbReference type="Proteomes" id="UP000177905">
    <property type="component" value="Unassembled WGS sequence"/>
</dbReference>
<dbReference type="GO" id="GO:0006412">
    <property type="term" value="P:translation"/>
    <property type="evidence" value="ECO:0007669"/>
    <property type="project" value="InterPro"/>
</dbReference>
<evidence type="ECO:0000256" key="3">
    <source>
        <dbReference type="ARBA" id="ARBA00023274"/>
    </source>
</evidence>
<dbReference type="SUPFAM" id="SSF64263">
    <property type="entry name" value="Prokaryotic ribosomal protein L17"/>
    <property type="match status" value="1"/>
</dbReference>
<dbReference type="InterPro" id="IPR000456">
    <property type="entry name" value="Ribosomal_bL17"/>
</dbReference>
<protein>
    <recommendedName>
        <fullName evidence="4 6">50S ribosomal protein L17</fullName>
    </recommendedName>
</protein>
<keyword evidence="2 5" id="KW-0689">Ribosomal protein</keyword>
<evidence type="ECO:0000256" key="1">
    <source>
        <dbReference type="ARBA" id="ARBA00008777"/>
    </source>
</evidence>
<evidence type="ECO:0000256" key="6">
    <source>
        <dbReference type="RuleBase" id="RU000661"/>
    </source>
</evidence>
<evidence type="ECO:0000313" key="8">
    <source>
        <dbReference type="Proteomes" id="UP000177905"/>
    </source>
</evidence>
<sequence>MRHKYKLKKLSRPTDQRLALLRGGVASLIQYGKIKTTVTRGKEIGKMTEKLITLGKKKTLAARRKIYQTLKNRTLVKKLEEISSGFSDKNGGYTRLTKIGVRRGDAAPLVLIEFT</sequence>
<dbReference type="Pfam" id="PF01196">
    <property type="entry name" value="Ribosomal_L17"/>
    <property type="match status" value="1"/>
</dbReference>
<comment type="similarity">
    <text evidence="1 5">Belongs to the bacterial ribosomal protein bL17 family.</text>
</comment>
<evidence type="ECO:0000256" key="4">
    <source>
        <dbReference type="ARBA" id="ARBA00035494"/>
    </source>
</evidence>
<dbReference type="EMBL" id="MEUA01000019">
    <property type="protein sequence ID" value="OGC15506.1"/>
    <property type="molecule type" value="Genomic_DNA"/>
</dbReference>
<name>A0A1F4S4Z7_UNCSA</name>
<dbReference type="InterPro" id="IPR036373">
    <property type="entry name" value="Ribosomal_bL17_sf"/>
</dbReference>
<comment type="caution">
    <text evidence="7">The sequence shown here is derived from an EMBL/GenBank/DDBJ whole genome shotgun (WGS) entry which is preliminary data.</text>
</comment>
<evidence type="ECO:0000256" key="2">
    <source>
        <dbReference type="ARBA" id="ARBA00022980"/>
    </source>
</evidence>
<gene>
    <name evidence="7" type="ORF">A2290_03850</name>
</gene>
<dbReference type="PROSITE" id="PS01167">
    <property type="entry name" value="RIBOSOMAL_L17"/>
    <property type="match status" value="1"/>
</dbReference>
<dbReference type="GO" id="GO:0003735">
    <property type="term" value="F:structural constituent of ribosome"/>
    <property type="evidence" value="ECO:0007669"/>
    <property type="project" value="InterPro"/>
</dbReference>
<accession>A0A1F4S4Z7</accession>
<dbReference type="PANTHER" id="PTHR14413">
    <property type="entry name" value="RIBOSOMAL PROTEIN L17"/>
    <property type="match status" value="1"/>
</dbReference>
<dbReference type="NCBIfam" id="TIGR00059">
    <property type="entry name" value="L17"/>
    <property type="match status" value="1"/>
</dbReference>
<dbReference type="AlphaFoldDB" id="A0A1F4S4Z7"/>
<proteinExistence type="inferred from homology"/>
<dbReference type="GO" id="GO:0022625">
    <property type="term" value="C:cytosolic large ribosomal subunit"/>
    <property type="evidence" value="ECO:0007669"/>
    <property type="project" value="TreeGrafter"/>
</dbReference>
<evidence type="ECO:0000313" key="7">
    <source>
        <dbReference type="EMBL" id="OGC15506.1"/>
    </source>
</evidence>
<reference evidence="7 8" key="1">
    <citation type="journal article" date="2016" name="Nat. Commun.">
        <title>Thousands of microbial genomes shed light on interconnected biogeochemical processes in an aquifer system.</title>
        <authorList>
            <person name="Anantharaman K."/>
            <person name="Brown C.T."/>
            <person name="Hug L.A."/>
            <person name="Sharon I."/>
            <person name="Castelle C.J."/>
            <person name="Probst A.J."/>
            <person name="Thomas B.C."/>
            <person name="Singh A."/>
            <person name="Wilkins M.J."/>
            <person name="Karaoz U."/>
            <person name="Brodie E.L."/>
            <person name="Williams K.H."/>
            <person name="Hubbard S.S."/>
            <person name="Banfield J.F."/>
        </authorList>
    </citation>
    <scope>NUCLEOTIDE SEQUENCE [LARGE SCALE GENOMIC DNA]</scope>
</reference>
<dbReference type="PANTHER" id="PTHR14413:SF16">
    <property type="entry name" value="LARGE RIBOSOMAL SUBUNIT PROTEIN BL17M"/>
    <property type="match status" value="1"/>
</dbReference>
<organism evidence="7 8">
    <name type="scientific">candidate division WOR-1 bacterium RIFOXYB2_FULL_36_35</name>
    <dbReference type="NCBI Taxonomy" id="1802578"/>
    <lineage>
        <taxon>Bacteria</taxon>
        <taxon>Bacillati</taxon>
        <taxon>Saganbacteria</taxon>
    </lineage>
</organism>
<dbReference type="Gene3D" id="3.90.1030.10">
    <property type="entry name" value="Ribosomal protein L17"/>
    <property type="match status" value="1"/>
</dbReference>
<keyword evidence="3 5" id="KW-0687">Ribonucleoprotein</keyword>
<dbReference type="InterPro" id="IPR047859">
    <property type="entry name" value="Ribosomal_bL17_CS"/>
</dbReference>
<evidence type="ECO:0000256" key="5">
    <source>
        <dbReference type="RuleBase" id="RU000660"/>
    </source>
</evidence>